<dbReference type="PANTHER" id="PTHR43104:SF2">
    <property type="entry name" value="L-2-HYDROXYGLUTARATE DEHYDROGENASE, MITOCHONDRIAL"/>
    <property type="match status" value="1"/>
</dbReference>
<proteinExistence type="inferred from homology"/>
<dbReference type="PANTHER" id="PTHR43104">
    <property type="entry name" value="L-2-HYDROXYGLUTARATE DEHYDROGENASE, MITOCHONDRIAL"/>
    <property type="match status" value="1"/>
</dbReference>
<sequence>MNPDFSPTPAPTDIILIGAGIMSATLGMMLKELQPDLRITIIERLDVAAAESSDAWNNAGTGHSAFCELNYTPERPDGSIDISKAIGIAESFEVSKQFWAYLAQQYQVKELGRFINHIDHMSFVWGDDNVEYLRKRHAALTQSPLFAGMEHSTDSQQIRGWVPLVMEGRPPGQTVAATRMALGTDVNFGSLTRGMFTLLQDMPGVTFYFNHEVESLKRKNGGWRVKAKQRVNDEELKIDGKFVFIGAGGGSLPLLEKSDIPEAEGFGGFPVSGQWLRCTNREVIERHDAKVYGKAAVGSPPMSVPHLDTRMINGQRELLFGPYAGFSTKFLKQGSFLDLPLSIRLGNMRPMLIAGWKNIPLTRYLINQVRQTDADRLAALREYMPNAHPEDWELAMAGQRVQVIKKDDKEGGVLEFGTEVVSAADGSLAALLGASPGASTAVSIMISLIQRCFPEQAAWPEWQEKWRRMIPSFGQSLNDNPALLAEVRSFTHEVLGLNVAPVANK</sequence>
<protein>
    <recommendedName>
        <fullName evidence="9">Probable malate:quinone oxidoreductase</fullName>
        <ecNumber evidence="9">1.1.5.4</ecNumber>
    </recommendedName>
    <alternativeName>
        <fullName evidence="9">MQO</fullName>
    </alternativeName>
    <alternativeName>
        <fullName evidence="9">Malate dehydrogenase [quinone]</fullName>
    </alternativeName>
</protein>
<keyword evidence="7 9" id="KW-0274">FAD</keyword>
<comment type="pathway">
    <text evidence="3 9">Carbohydrate metabolism; tricarboxylic acid cycle; oxaloacetate from (S)-malate (quinone route): step 1/1.</text>
</comment>
<dbReference type="EC" id="1.1.5.4" evidence="9"/>
<dbReference type="InterPro" id="IPR006231">
    <property type="entry name" value="MQO"/>
</dbReference>
<evidence type="ECO:0000256" key="7">
    <source>
        <dbReference type="ARBA" id="ARBA00022827"/>
    </source>
</evidence>
<dbReference type="NCBIfam" id="NF003606">
    <property type="entry name" value="PRK05257.2-1"/>
    <property type="match status" value="1"/>
</dbReference>
<dbReference type="NCBIfam" id="NF003609">
    <property type="entry name" value="PRK05257.2-5"/>
    <property type="match status" value="1"/>
</dbReference>
<reference evidence="10" key="1">
    <citation type="submission" date="2023-07" db="EMBL/GenBank/DDBJ databases">
        <authorList>
            <person name="Kim M.K."/>
        </authorList>
    </citation>
    <scope>NUCLEOTIDE SEQUENCE</scope>
    <source>
        <strain evidence="10">ASUV-10-1</strain>
    </source>
</reference>
<comment type="caution">
    <text evidence="10">The sequence shown here is derived from an EMBL/GenBank/DDBJ whole genome shotgun (WGS) entry which is preliminary data.</text>
</comment>
<dbReference type="NCBIfam" id="NF003605">
    <property type="entry name" value="PRK05257.1-4"/>
    <property type="match status" value="1"/>
</dbReference>
<dbReference type="Pfam" id="PF06039">
    <property type="entry name" value="Mqo"/>
    <property type="match status" value="1"/>
</dbReference>
<dbReference type="GO" id="GO:0008924">
    <property type="term" value="F:L-malate dehydrogenase (quinone) activity"/>
    <property type="evidence" value="ECO:0007669"/>
    <property type="project" value="UniProtKB-EC"/>
</dbReference>
<organism evidence="10 11">
    <name type="scientific">Hymenobacter aranciens</name>
    <dbReference type="NCBI Taxonomy" id="3063996"/>
    <lineage>
        <taxon>Bacteria</taxon>
        <taxon>Pseudomonadati</taxon>
        <taxon>Bacteroidota</taxon>
        <taxon>Cytophagia</taxon>
        <taxon>Cytophagales</taxon>
        <taxon>Hymenobacteraceae</taxon>
        <taxon>Hymenobacter</taxon>
    </lineage>
</organism>
<evidence type="ECO:0000256" key="8">
    <source>
        <dbReference type="ARBA" id="ARBA00023002"/>
    </source>
</evidence>
<name>A0ABT9BEL5_9BACT</name>
<evidence type="ECO:0000256" key="2">
    <source>
        <dbReference type="ARBA" id="ARBA00001974"/>
    </source>
</evidence>
<evidence type="ECO:0000256" key="5">
    <source>
        <dbReference type="ARBA" id="ARBA00022532"/>
    </source>
</evidence>
<dbReference type="NCBIfam" id="NF003614">
    <property type="entry name" value="PRK05257.3-5"/>
    <property type="match status" value="1"/>
</dbReference>
<dbReference type="Proteomes" id="UP001176429">
    <property type="component" value="Unassembled WGS sequence"/>
</dbReference>
<comment type="catalytic activity">
    <reaction evidence="1 9">
        <text>(S)-malate + a quinone = a quinol + oxaloacetate</text>
        <dbReference type="Rhea" id="RHEA:46012"/>
        <dbReference type="ChEBI" id="CHEBI:15589"/>
        <dbReference type="ChEBI" id="CHEBI:16452"/>
        <dbReference type="ChEBI" id="CHEBI:24646"/>
        <dbReference type="ChEBI" id="CHEBI:132124"/>
        <dbReference type="EC" id="1.1.5.4"/>
    </reaction>
</comment>
<dbReference type="NCBIfam" id="NF009875">
    <property type="entry name" value="PRK13339.1"/>
    <property type="match status" value="1"/>
</dbReference>
<dbReference type="NCBIfam" id="NF003603">
    <property type="entry name" value="PRK05257.1-1"/>
    <property type="match status" value="1"/>
</dbReference>
<keyword evidence="8 9" id="KW-0560">Oxidoreductase</keyword>
<accession>A0ABT9BEL5</accession>
<evidence type="ECO:0000256" key="9">
    <source>
        <dbReference type="HAMAP-Rule" id="MF_00212"/>
    </source>
</evidence>
<comment type="similarity">
    <text evidence="4 9">Belongs to the MQO family.</text>
</comment>
<evidence type="ECO:0000313" key="10">
    <source>
        <dbReference type="EMBL" id="MDO7876711.1"/>
    </source>
</evidence>
<evidence type="ECO:0000256" key="6">
    <source>
        <dbReference type="ARBA" id="ARBA00022630"/>
    </source>
</evidence>
<dbReference type="SUPFAM" id="SSF51905">
    <property type="entry name" value="FAD/NAD(P)-binding domain"/>
    <property type="match status" value="1"/>
</dbReference>
<dbReference type="EMBL" id="JAUQSY010000013">
    <property type="protein sequence ID" value="MDO7876711.1"/>
    <property type="molecule type" value="Genomic_DNA"/>
</dbReference>
<keyword evidence="6 9" id="KW-0285">Flavoprotein</keyword>
<dbReference type="RefSeq" id="WP_305008093.1">
    <property type="nucleotide sequence ID" value="NZ_JAUQSY010000013.1"/>
</dbReference>
<evidence type="ECO:0000256" key="3">
    <source>
        <dbReference type="ARBA" id="ARBA00005012"/>
    </source>
</evidence>
<evidence type="ECO:0000256" key="4">
    <source>
        <dbReference type="ARBA" id="ARBA00006389"/>
    </source>
</evidence>
<keyword evidence="5 9" id="KW-0816">Tricarboxylic acid cycle</keyword>
<comment type="cofactor">
    <cofactor evidence="2 9">
        <name>FAD</name>
        <dbReference type="ChEBI" id="CHEBI:57692"/>
    </cofactor>
</comment>
<dbReference type="NCBIfam" id="TIGR01320">
    <property type="entry name" value="mal_quin_oxido"/>
    <property type="match status" value="1"/>
</dbReference>
<dbReference type="Gene3D" id="3.30.9.10">
    <property type="entry name" value="D-Amino Acid Oxidase, subunit A, domain 2"/>
    <property type="match status" value="1"/>
</dbReference>
<dbReference type="NCBIfam" id="NF003611">
    <property type="entry name" value="PRK05257.3-2"/>
    <property type="match status" value="1"/>
</dbReference>
<dbReference type="HAMAP" id="MF_00212">
    <property type="entry name" value="MQO"/>
    <property type="match status" value="1"/>
</dbReference>
<dbReference type="InterPro" id="IPR036188">
    <property type="entry name" value="FAD/NAD-bd_sf"/>
</dbReference>
<gene>
    <name evidence="9" type="primary">mqo</name>
    <name evidence="10" type="ORF">Q5H93_18340</name>
</gene>
<evidence type="ECO:0000256" key="1">
    <source>
        <dbReference type="ARBA" id="ARBA00001139"/>
    </source>
</evidence>
<evidence type="ECO:0000313" key="11">
    <source>
        <dbReference type="Proteomes" id="UP001176429"/>
    </source>
</evidence>
<dbReference type="Gene3D" id="3.50.50.60">
    <property type="entry name" value="FAD/NAD(P)-binding domain"/>
    <property type="match status" value="1"/>
</dbReference>
<keyword evidence="11" id="KW-1185">Reference proteome</keyword>